<reference evidence="3" key="2">
    <citation type="submission" date="2021-04" db="EMBL/GenBank/DDBJ databases">
        <authorList>
            <person name="Gilroy R."/>
        </authorList>
    </citation>
    <scope>NUCLEOTIDE SEQUENCE</scope>
    <source>
        <strain evidence="3">CHK186-1790</strain>
    </source>
</reference>
<evidence type="ECO:0000256" key="1">
    <source>
        <dbReference type="ARBA" id="ARBA00023125"/>
    </source>
</evidence>
<dbReference type="CDD" id="cd00093">
    <property type="entry name" value="HTH_XRE"/>
    <property type="match status" value="1"/>
</dbReference>
<dbReference type="Pfam" id="PF01381">
    <property type="entry name" value="HTH_3"/>
    <property type="match status" value="1"/>
</dbReference>
<accession>A0A9D2NXX8</accession>
<dbReference type="SUPFAM" id="SSF47413">
    <property type="entry name" value="lambda repressor-like DNA-binding domains"/>
    <property type="match status" value="1"/>
</dbReference>
<gene>
    <name evidence="3" type="ORF">H9701_04180</name>
</gene>
<evidence type="ECO:0000313" key="3">
    <source>
        <dbReference type="EMBL" id="HJC40731.1"/>
    </source>
</evidence>
<comment type="caution">
    <text evidence="3">The sequence shown here is derived from an EMBL/GenBank/DDBJ whole genome shotgun (WGS) entry which is preliminary data.</text>
</comment>
<keyword evidence="1" id="KW-0238">DNA-binding</keyword>
<dbReference type="EMBL" id="DWWJ01000079">
    <property type="protein sequence ID" value="HJC40731.1"/>
    <property type="molecule type" value="Genomic_DNA"/>
</dbReference>
<feature type="domain" description="HTH cro/C1-type" evidence="2">
    <location>
        <begin position="8"/>
        <end position="62"/>
    </location>
</feature>
<dbReference type="SMART" id="SM00530">
    <property type="entry name" value="HTH_XRE"/>
    <property type="match status" value="1"/>
</dbReference>
<dbReference type="PROSITE" id="PS50943">
    <property type="entry name" value="HTH_CROC1"/>
    <property type="match status" value="1"/>
</dbReference>
<proteinExistence type="predicted"/>
<dbReference type="AlphaFoldDB" id="A0A9D2NXX8"/>
<dbReference type="Proteomes" id="UP000823882">
    <property type="component" value="Unassembled WGS sequence"/>
</dbReference>
<dbReference type="Gene3D" id="1.10.260.40">
    <property type="entry name" value="lambda repressor-like DNA-binding domains"/>
    <property type="match status" value="1"/>
</dbReference>
<evidence type="ECO:0000259" key="2">
    <source>
        <dbReference type="PROSITE" id="PS50943"/>
    </source>
</evidence>
<protein>
    <submittedName>
        <fullName evidence="3">Helix-turn-helix domain-containing protein</fullName>
    </submittedName>
</protein>
<dbReference type="InterPro" id="IPR010982">
    <property type="entry name" value="Lambda_DNA-bd_dom_sf"/>
</dbReference>
<evidence type="ECO:0000313" key="4">
    <source>
        <dbReference type="Proteomes" id="UP000823882"/>
    </source>
</evidence>
<dbReference type="GO" id="GO:0003677">
    <property type="term" value="F:DNA binding"/>
    <property type="evidence" value="ECO:0007669"/>
    <property type="project" value="UniProtKB-KW"/>
</dbReference>
<dbReference type="PANTHER" id="PTHR46558:SF14">
    <property type="entry name" value="HTH-TYPE TRANSCRIPTIONAL REGULATOR ANSR"/>
    <property type="match status" value="1"/>
</dbReference>
<organism evidence="3 4">
    <name type="scientific">Candidatus Intestinimonas pullistercoris</name>
    <dbReference type="NCBI Taxonomy" id="2838623"/>
    <lineage>
        <taxon>Bacteria</taxon>
        <taxon>Bacillati</taxon>
        <taxon>Bacillota</taxon>
        <taxon>Clostridia</taxon>
        <taxon>Eubacteriales</taxon>
        <taxon>Intestinimonas</taxon>
    </lineage>
</organism>
<name>A0A9D2NXX8_9FIRM</name>
<dbReference type="PANTHER" id="PTHR46558">
    <property type="entry name" value="TRACRIPTIONAL REGULATORY PROTEIN-RELATED-RELATED"/>
    <property type="match status" value="1"/>
</dbReference>
<sequence length="72" mass="8197">MVPFSVRLREVRNARGKKQRETAEQLGVGIRTYQLYEQGKNEPSIVKLVALADFFDVSLDYLLGRADTDPNL</sequence>
<dbReference type="InterPro" id="IPR001387">
    <property type="entry name" value="Cro/C1-type_HTH"/>
</dbReference>
<reference evidence="3" key="1">
    <citation type="journal article" date="2021" name="PeerJ">
        <title>Extensive microbial diversity within the chicken gut microbiome revealed by metagenomics and culture.</title>
        <authorList>
            <person name="Gilroy R."/>
            <person name="Ravi A."/>
            <person name="Getino M."/>
            <person name="Pursley I."/>
            <person name="Horton D.L."/>
            <person name="Alikhan N.F."/>
            <person name="Baker D."/>
            <person name="Gharbi K."/>
            <person name="Hall N."/>
            <person name="Watson M."/>
            <person name="Adriaenssens E.M."/>
            <person name="Foster-Nyarko E."/>
            <person name="Jarju S."/>
            <person name="Secka A."/>
            <person name="Antonio M."/>
            <person name="Oren A."/>
            <person name="Chaudhuri R.R."/>
            <person name="La Ragione R."/>
            <person name="Hildebrand F."/>
            <person name="Pallen M.J."/>
        </authorList>
    </citation>
    <scope>NUCLEOTIDE SEQUENCE</scope>
    <source>
        <strain evidence="3">CHK186-1790</strain>
    </source>
</reference>